<dbReference type="AlphaFoldDB" id="A0A851G9U9"/>
<organism evidence="3 4">
    <name type="scientific">Oceaniferula marina</name>
    <dbReference type="NCBI Taxonomy" id="2748318"/>
    <lineage>
        <taxon>Bacteria</taxon>
        <taxon>Pseudomonadati</taxon>
        <taxon>Verrucomicrobiota</taxon>
        <taxon>Verrucomicrobiia</taxon>
        <taxon>Verrucomicrobiales</taxon>
        <taxon>Verrucomicrobiaceae</taxon>
        <taxon>Oceaniferula</taxon>
    </lineage>
</organism>
<feature type="signal peptide" evidence="1">
    <location>
        <begin position="1"/>
        <end position="29"/>
    </location>
</feature>
<dbReference type="Proteomes" id="UP000557872">
    <property type="component" value="Unassembled WGS sequence"/>
</dbReference>
<evidence type="ECO:0000313" key="3">
    <source>
        <dbReference type="EMBL" id="NWK54196.1"/>
    </source>
</evidence>
<dbReference type="InterPro" id="IPR013424">
    <property type="entry name" value="Ice-binding_C"/>
</dbReference>
<sequence length="273" mass="27694">MKTNKFNKLVSIRQCVAASILASSSLAGAATITWTGAGNGISLFETNNWDNPGGVISVSNFKDVPVPHDFVINDGAATVGGTGGVSGTLDLDGTGTITVSAGAFKLGAGAIIKDGSATFANTTGSNSQLQGVFDNVDAYSGWGTGLIGGLALTNGSTFDTGWFFSGSAVTSSLDAGSILTIREDASGSYGSNIVDFLDTNSMIVYSNVNRTIAEVTSEHLPNFTVNGAPAVVGSNINIYTNGSGLTTVQAIPEPSSLALLGLGGIALILRRRK</sequence>
<proteinExistence type="predicted"/>
<evidence type="ECO:0000259" key="2">
    <source>
        <dbReference type="Pfam" id="PF07589"/>
    </source>
</evidence>
<protein>
    <submittedName>
        <fullName evidence="3">PEP-CTERM sorting domain-containing protein</fullName>
    </submittedName>
</protein>
<dbReference type="Pfam" id="PF07589">
    <property type="entry name" value="PEP-CTERM"/>
    <property type="match status" value="1"/>
</dbReference>
<feature type="domain" description="Ice-binding protein C-terminal" evidence="2">
    <location>
        <begin position="250"/>
        <end position="272"/>
    </location>
</feature>
<keyword evidence="4" id="KW-1185">Reference proteome</keyword>
<dbReference type="NCBIfam" id="TIGR02595">
    <property type="entry name" value="PEP_CTERM"/>
    <property type="match status" value="1"/>
</dbReference>
<evidence type="ECO:0000313" key="4">
    <source>
        <dbReference type="Proteomes" id="UP000557872"/>
    </source>
</evidence>
<evidence type="ECO:0000256" key="1">
    <source>
        <dbReference type="SAM" id="SignalP"/>
    </source>
</evidence>
<feature type="chain" id="PRO_5033062030" evidence="1">
    <location>
        <begin position="30"/>
        <end position="273"/>
    </location>
</feature>
<accession>A0A851G9U9</accession>
<gene>
    <name evidence="3" type="ORF">HW115_01120</name>
</gene>
<comment type="caution">
    <text evidence="3">The sequence shown here is derived from an EMBL/GenBank/DDBJ whole genome shotgun (WGS) entry which is preliminary data.</text>
</comment>
<dbReference type="EMBL" id="JACBAZ010000001">
    <property type="protein sequence ID" value="NWK54196.1"/>
    <property type="molecule type" value="Genomic_DNA"/>
</dbReference>
<name>A0A851G9U9_9BACT</name>
<keyword evidence="1" id="KW-0732">Signal</keyword>
<reference evidence="3 4" key="1">
    <citation type="submission" date="2020-07" db="EMBL/GenBank/DDBJ databases">
        <title>Roseicoccus Jingziensis gen. nov., sp. nov., isolated from coastal seawater.</title>
        <authorList>
            <person name="Feng X."/>
        </authorList>
    </citation>
    <scope>NUCLEOTIDE SEQUENCE [LARGE SCALE GENOMIC DNA]</scope>
    <source>
        <strain evidence="3 4">N1E253</strain>
    </source>
</reference>
<dbReference type="RefSeq" id="WP_178930739.1">
    <property type="nucleotide sequence ID" value="NZ_JACBAZ010000001.1"/>
</dbReference>